<keyword evidence="2" id="KW-0067">ATP-binding</keyword>
<reference evidence="6" key="2">
    <citation type="submission" date="2017-01" db="EMBL/GenBank/DDBJ databases">
        <authorList>
            <person name="Wang Y."/>
            <person name="White M."/>
            <person name="Kvist S."/>
            <person name="Moncalvo J.-M."/>
        </authorList>
    </citation>
    <scope>NUCLEOTIDE SEQUENCE [LARGE SCALE GENOMIC DNA]</scope>
    <source>
        <strain evidence="6">COL-18-3</strain>
    </source>
</reference>
<dbReference type="Pfam" id="PF00501">
    <property type="entry name" value="AMP-binding"/>
    <property type="match status" value="1"/>
</dbReference>
<organism evidence="4 6">
    <name type="scientific">Zancudomyces culisetae</name>
    <name type="common">Gut fungus</name>
    <name type="synonym">Smittium culisetae</name>
    <dbReference type="NCBI Taxonomy" id="1213189"/>
    <lineage>
        <taxon>Eukaryota</taxon>
        <taxon>Fungi</taxon>
        <taxon>Fungi incertae sedis</taxon>
        <taxon>Zoopagomycota</taxon>
        <taxon>Kickxellomycotina</taxon>
        <taxon>Harpellomycetes</taxon>
        <taxon>Harpellales</taxon>
        <taxon>Legeriomycetaceae</taxon>
        <taxon>Zancudomyces</taxon>
    </lineage>
</organism>
<dbReference type="OrthoDB" id="1700726at2759"/>
<dbReference type="GO" id="GO:0005524">
    <property type="term" value="F:ATP binding"/>
    <property type="evidence" value="ECO:0007669"/>
    <property type="project" value="UniProtKB-KW"/>
</dbReference>
<keyword evidence="6" id="KW-1185">Reference proteome</keyword>
<evidence type="ECO:0000313" key="6">
    <source>
        <dbReference type="Proteomes" id="UP000188320"/>
    </source>
</evidence>
<dbReference type="EMBL" id="LSSK01001407">
    <property type="protein sequence ID" value="OMH79797.1"/>
    <property type="molecule type" value="Genomic_DNA"/>
</dbReference>
<dbReference type="GO" id="GO:0016020">
    <property type="term" value="C:membrane"/>
    <property type="evidence" value="ECO:0007669"/>
    <property type="project" value="TreeGrafter"/>
</dbReference>
<dbReference type="GO" id="GO:0004467">
    <property type="term" value="F:long-chain fatty acid-CoA ligase activity"/>
    <property type="evidence" value="ECO:0007669"/>
    <property type="project" value="TreeGrafter"/>
</dbReference>
<dbReference type="GO" id="GO:0005783">
    <property type="term" value="C:endoplasmic reticulum"/>
    <property type="evidence" value="ECO:0007669"/>
    <property type="project" value="TreeGrafter"/>
</dbReference>
<dbReference type="Proteomes" id="UP000188320">
    <property type="component" value="Unassembled WGS sequence"/>
</dbReference>
<keyword evidence="1" id="KW-0547">Nucleotide-binding</keyword>
<evidence type="ECO:0000256" key="1">
    <source>
        <dbReference type="ARBA" id="ARBA00022741"/>
    </source>
</evidence>
<gene>
    <name evidence="5" type="ORF">AX774_g6779</name>
    <name evidence="4" type="ORF">AX774_g7380</name>
</gene>
<dbReference type="InterPro" id="IPR042099">
    <property type="entry name" value="ANL_N_sf"/>
</dbReference>
<dbReference type="EMBL" id="LSSK01001631">
    <property type="protein sequence ID" value="OMH79216.1"/>
    <property type="molecule type" value="Genomic_DNA"/>
</dbReference>
<comment type="caution">
    <text evidence="4">The sequence shown here is derived from an EMBL/GenBank/DDBJ whole genome shotgun (WGS) entry which is preliminary data.</text>
</comment>
<dbReference type="PANTHER" id="PTHR43272:SF33">
    <property type="entry name" value="AMP-BINDING DOMAIN-CONTAINING PROTEIN-RELATED"/>
    <property type="match status" value="1"/>
</dbReference>
<dbReference type="Gene3D" id="3.40.50.12780">
    <property type="entry name" value="N-terminal domain of ligase-like"/>
    <property type="match status" value="1"/>
</dbReference>
<dbReference type="PANTHER" id="PTHR43272">
    <property type="entry name" value="LONG-CHAIN-FATTY-ACID--COA LIGASE"/>
    <property type="match status" value="1"/>
</dbReference>
<evidence type="ECO:0000313" key="4">
    <source>
        <dbReference type="EMBL" id="OMH79216.1"/>
    </source>
</evidence>
<dbReference type="AlphaFoldDB" id="A0A1R1PE27"/>
<sequence length="675" mass="75381">MATKDQLVSYAVPNSAEPGLSSVKTYQDRNLFGYRPYDREEKKYLPFEFKTYKQVGEEVNLLSSGLIHAIKKHTRSDDIEGLKLIEKRNFGVALYSRNRPEWAIAERAAFTQSLYSVALYDTLGVSSTQFILNHSEAVILVCSLEKIPKILESIDTVPKLKVIISMDNFDSINSNITAGDVWKVPSITTRSISVLKKWAASNNVGLYDFNDVMEFGRQHPIPHFPPKLDDIYTLCYTSGTTGNPKGAVSSHRNYGFACLASSANMMENQSLIPVLLSYLPLAHCYGRNVENAILFSGGEIGYFCGDIAAIMDDCRMLQPTHFPGVPRLLNRIYDFITSKTIHAPGLVGKVSRQAVEEKIQNLQEGKGVEHEFWDTVLFNKTKAVVSSRLTTMGSGSAPLEPHVNNFLRIALIVNLTQGYGLTETAAYCIGQTQGTITADDIGAPKPGCEARLRDVPEMEYFVTDKPCPRGELLIRGKNVFVGYFKDEEKTKEALIGDGWFATGDIASFNEDGSVSIIDRKKNIFKLSQGEYVAPEKIENILSKHRLVAQSFVHGYSTKNCVVGVLVPDEEAFVPWARSVLSEKDSGYTKEDVAKMDFKELVQNSAVNKRFLATMENHAKQSKLQGFEVLKAIYLEHVLFDMDTNQLLTPTMKLKRFDAAKYYKSIIDELYQSVAA</sequence>
<evidence type="ECO:0000259" key="3">
    <source>
        <dbReference type="Pfam" id="PF00501"/>
    </source>
</evidence>
<dbReference type="InterPro" id="IPR020845">
    <property type="entry name" value="AMP-binding_CS"/>
</dbReference>
<dbReference type="InterPro" id="IPR000873">
    <property type="entry name" value="AMP-dep_synth/lig_dom"/>
</dbReference>
<protein>
    <submittedName>
        <fullName evidence="4">Long chain acyl-CoA synthetase 7, peroxisomal</fullName>
    </submittedName>
</protein>
<accession>A0A1R1PE27</accession>
<proteinExistence type="predicted"/>
<evidence type="ECO:0000256" key="2">
    <source>
        <dbReference type="ARBA" id="ARBA00022840"/>
    </source>
</evidence>
<dbReference type="PROSITE" id="PS00455">
    <property type="entry name" value="AMP_BINDING"/>
    <property type="match status" value="1"/>
</dbReference>
<dbReference type="SUPFAM" id="SSF56801">
    <property type="entry name" value="Acetyl-CoA synthetase-like"/>
    <property type="match status" value="1"/>
</dbReference>
<evidence type="ECO:0000313" key="5">
    <source>
        <dbReference type="EMBL" id="OMH79797.1"/>
    </source>
</evidence>
<feature type="domain" description="AMP-dependent synthetase/ligase" evidence="3">
    <location>
        <begin position="50"/>
        <end position="484"/>
    </location>
</feature>
<name>A0A1R1PE27_ZANCU</name>
<reference evidence="4" key="1">
    <citation type="submission" date="2017-01" db="EMBL/GenBank/DDBJ databases">
        <authorList>
            <person name="Mah S.A."/>
            <person name="Swanson W.J."/>
            <person name="Moy G.W."/>
            <person name="Vacquier V.D."/>
        </authorList>
    </citation>
    <scope>NUCLEOTIDE SEQUENCE [LARGE SCALE GENOMIC DNA]</scope>
    <source>
        <strain evidence="4">COL-18-3</strain>
    </source>
</reference>